<keyword evidence="1" id="KW-0732">Signal</keyword>
<dbReference type="AlphaFoldDB" id="A0A8A1L9T1"/>
<feature type="chain" id="PRO_5034069722" evidence="1">
    <location>
        <begin position="19"/>
        <end position="80"/>
    </location>
</feature>
<organism evidence="2 3">
    <name type="scientific">Ajellomyces capsulatus (strain H88)</name>
    <name type="common">Darling's disease fungus</name>
    <name type="synonym">Histoplasma capsulatum</name>
    <dbReference type="NCBI Taxonomy" id="544711"/>
    <lineage>
        <taxon>Eukaryota</taxon>
        <taxon>Fungi</taxon>
        <taxon>Dikarya</taxon>
        <taxon>Ascomycota</taxon>
        <taxon>Pezizomycotina</taxon>
        <taxon>Eurotiomycetes</taxon>
        <taxon>Eurotiomycetidae</taxon>
        <taxon>Onygenales</taxon>
        <taxon>Ajellomycetaceae</taxon>
        <taxon>Histoplasma</taxon>
    </lineage>
</organism>
<feature type="signal peptide" evidence="1">
    <location>
        <begin position="1"/>
        <end position="18"/>
    </location>
</feature>
<accession>A0A8A1L9T1</accession>
<dbReference type="VEuPathDB" id="FungiDB:I7I53_11051"/>
<proteinExistence type="predicted"/>
<reference evidence="2" key="1">
    <citation type="submission" date="2021-01" db="EMBL/GenBank/DDBJ databases">
        <title>Chromosome-level genome assembly of a human fungal pathogen reveals clustering of transcriptionally co-regulated genes.</title>
        <authorList>
            <person name="Voorhies M."/>
            <person name="Cohen S."/>
            <person name="Shea T.P."/>
            <person name="Petrus S."/>
            <person name="Munoz J.F."/>
            <person name="Poplawski S."/>
            <person name="Goldman W.E."/>
            <person name="Michael T."/>
            <person name="Cuomo C.A."/>
            <person name="Sil A."/>
            <person name="Beyhan S."/>
        </authorList>
    </citation>
    <scope>NUCLEOTIDE SEQUENCE</scope>
    <source>
        <strain evidence="2">H88</strain>
    </source>
</reference>
<sequence length="80" mass="8579">MQFKVAALVLFLTPLALTAPTENDASADLLACKPGTYRCRYQDSITSSIEVCAGGRWVLSAQCAMDRLCVYDGGGLPYCP</sequence>
<dbReference type="Proteomes" id="UP000663419">
    <property type="component" value="Chromosome 1"/>
</dbReference>
<evidence type="ECO:0000313" key="2">
    <source>
        <dbReference type="EMBL" id="QSS50381.1"/>
    </source>
</evidence>
<gene>
    <name evidence="2" type="ORF">I7I53_11051</name>
</gene>
<name>A0A8A1L9T1_AJEC8</name>
<protein>
    <submittedName>
        <fullName evidence="2">Uncharacterized protein</fullName>
    </submittedName>
</protein>
<evidence type="ECO:0000256" key="1">
    <source>
        <dbReference type="SAM" id="SignalP"/>
    </source>
</evidence>
<dbReference type="EMBL" id="CP069102">
    <property type="protein sequence ID" value="QSS50381.1"/>
    <property type="molecule type" value="Genomic_DNA"/>
</dbReference>
<evidence type="ECO:0000313" key="3">
    <source>
        <dbReference type="Proteomes" id="UP000663419"/>
    </source>
</evidence>